<gene>
    <name evidence="1" type="ORF">GJ689_24535</name>
</gene>
<comment type="caution">
    <text evidence="1">The sequence shown here is derived from an EMBL/GenBank/DDBJ whole genome shotgun (WGS) entry which is preliminary data.</text>
</comment>
<dbReference type="Proteomes" id="UP000438991">
    <property type="component" value="Unassembled WGS sequence"/>
</dbReference>
<accession>A0A9X4XQ84</accession>
<organism evidence="1 2">
    <name type="scientific">Rhodoplanes serenus</name>
    <dbReference type="NCBI Taxonomy" id="200615"/>
    <lineage>
        <taxon>Bacteria</taxon>
        <taxon>Pseudomonadati</taxon>
        <taxon>Pseudomonadota</taxon>
        <taxon>Alphaproteobacteria</taxon>
        <taxon>Hyphomicrobiales</taxon>
        <taxon>Nitrobacteraceae</taxon>
        <taxon>Rhodoplanes</taxon>
    </lineage>
</organism>
<evidence type="ECO:0008006" key="3">
    <source>
        <dbReference type="Google" id="ProtNLM"/>
    </source>
</evidence>
<dbReference type="AlphaFoldDB" id="A0A9X4XQ84"/>
<dbReference type="RefSeq" id="WP_155481615.1">
    <property type="nucleotide sequence ID" value="NZ_WNKV01000031.1"/>
</dbReference>
<dbReference type="Pfam" id="PF07750">
    <property type="entry name" value="GcrA"/>
    <property type="match status" value="1"/>
</dbReference>
<dbReference type="EMBL" id="WNKV01000031">
    <property type="protein sequence ID" value="MTW19363.1"/>
    <property type="molecule type" value="Genomic_DNA"/>
</dbReference>
<reference evidence="1 2" key="1">
    <citation type="submission" date="2019-11" db="EMBL/GenBank/DDBJ databases">
        <title>Whole-genome sequence of Rhodoplanes serenus DSM 18633, type strain.</title>
        <authorList>
            <person name="Kyndt J.A."/>
            <person name="Meyer T.E."/>
        </authorList>
    </citation>
    <scope>NUCLEOTIDE SEQUENCE [LARGE SCALE GENOMIC DNA]</scope>
    <source>
        <strain evidence="1 2">DSM 18633</strain>
    </source>
</reference>
<protein>
    <recommendedName>
        <fullName evidence="3">GcrA cell cycle regulator</fullName>
    </recommendedName>
</protein>
<proteinExistence type="predicted"/>
<sequence length="196" mass="21410">MTDLAPVVLHDAAAPPERVSAHPPSLWAQWPVAAERAIALYRDGQSASQIAWLLASDYGVTVTRSAVLGLMHRRGVRRSERHGVTVVTEGMRAVAKGRPLKVRCAPQALPPPARDRAPARPAEAPAAIAGPPGGVSLADLQRGHCRWPLWPDDAPAWSERRCCGARRRDPDSRIDHYCREHGAMAFVPPEKRVRRG</sequence>
<evidence type="ECO:0000313" key="1">
    <source>
        <dbReference type="EMBL" id="MTW19363.1"/>
    </source>
</evidence>
<evidence type="ECO:0000313" key="2">
    <source>
        <dbReference type="Proteomes" id="UP000438991"/>
    </source>
</evidence>
<name>A0A9X4XQ84_9BRAD</name>
<dbReference type="InterPro" id="IPR011681">
    <property type="entry name" value="GcrA"/>
</dbReference>